<comment type="caution">
    <text evidence="2">The sequence shown here is derived from an EMBL/GenBank/DDBJ whole genome shotgun (WGS) entry which is preliminary data.</text>
</comment>
<keyword evidence="1" id="KW-0812">Transmembrane</keyword>
<feature type="transmembrane region" description="Helical" evidence="1">
    <location>
        <begin position="69"/>
        <end position="96"/>
    </location>
</feature>
<dbReference type="EMBL" id="PDWW01000006">
    <property type="protein sequence ID" value="KAF1725945.1"/>
    <property type="molecule type" value="Genomic_DNA"/>
</dbReference>
<feature type="transmembrane region" description="Helical" evidence="1">
    <location>
        <begin position="42"/>
        <end position="63"/>
    </location>
</feature>
<accession>A0ABQ6ZIU7</accession>
<keyword evidence="1" id="KW-1133">Transmembrane helix</keyword>
<dbReference type="Proteomes" id="UP000781710">
    <property type="component" value="Unassembled WGS sequence"/>
</dbReference>
<keyword evidence="3" id="KW-1185">Reference proteome</keyword>
<evidence type="ECO:0000256" key="1">
    <source>
        <dbReference type="SAM" id="Phobius"/>
    </source>
</evidence>
<organism evidence="2 3">
    <name type="scientific">Pseudoxanthomonas japonensis</name>
    <dbReference type="NCBI Taxonomy" id="69284"/>
    <lineage>
        <taxon>Bacteria</taxon>
        <taxon>Pseudomonadati</taxon>
        <taxon>Pseudomonadota</taxon>
        <taxon>Gammaproteobacteria</taxon>
        <taxon>Lysobacterales</taxon>
        <taxon>Lysobacteraceae</taxon>
        <taxon>Pseudoxanthomonas</taxon>
    </lineage>
</organism>
<proteinExistence type="predicted"/>
<gene>
    <name evidence="2" type="ORF">CSC78_06585</name>
</gene>
<protein>
    <submittedName>
        <fullName evidence="2">Uncharacterized protein</fullName>
    </submittedName>
</protein>
<evidence type="ECO:0000313" key="3">
    <source>
        <dbReference type="Proteomes" id="UP000781710"/>
    </source>
</evidence>
<name>A0ABQ6ZIU7_9GAMM</name>
<sequence>MRQAIGAGIDPDHAALVGRSEIEVEQVPDDEKEAAPTDFKPAAVRGLVGGAGLGLVLGLLAMLVPAVGIHWAGVAVCVVIGGCVGMWAASLAGSAVPSEVRRDYRREIEAGEVLLVIDDTDDALLERAVAAVLSTAGVHRLQVLPHGLLQ</sequence>
<keyword evidence="1" id="KW-0472">Membrane</keyword>
<reference evidence="2 3" key="1">
    <citation type="submission" date="2017-10" db="EMBL/GenBank/DDBJ databases">
        <title>Whole genome sequencing of members of genus Pseudoxanthomonas.</title>
        <authorList>
            <person name="Kumar S."/>
            <person name="Bansal K."/>
            <person name="Kaur A."/>
            <person name="Patil P."/>
            <person name="Sharma S."/>
            <person name="Patil P.B."/>
        </authorList>
    </citation>
    <scope>NUCLEOTIDE SEQUENCE [LARGE SCALE GENOMIC DNA]</scope>
    <source>
        <strain evidence="2 3">DSM 17109</strain>
    </source>
</reference>
<evidence type="ECO:0000313" key="2">
    <source>
        <dbReference type="EMBL" id="KAF1725945.1"/>
    </source>
</evidence>